<keyword evidence="3 8" id="KW-0489">Methyltransferase</keyword>
<keyword evidence="12" id="KW-1185">Reference proteome</keyword>
<evidence type="ECO:0000313" key="11">
    <source>
        <dbReference type="EMBL" id="SIQ78629.1"/>
    </source>
</evidence>
<keyword evidence="4 8" id="KW-0808">Transferase</keyword>
<dbReference type="PROSITE" id="PS00374">
    <property type="entry name" value="MGMT"/>
    <property type="match status" value="1"/>
</dbReference>
<dbReference type="NCBIfam" id="TIGR00589">
    <property type="entry name" value="ogt"/>
    <property type="match status" value="1"/>
</dbReference>
<evidence type="ECO:0000256" key="4">
    <source>
        <dbReference type="ARBA" id="ARBA00022679"/>
    </source>
</evidence>
<reference evidence="11 12" key="1">
    <citation type="submission" date="2017-01" db="EMBL/GenBank/DDBJ databases">
        <authorList>
            <person name="Varghese N."/>
            <person name="Submissions S."/>
        </authorList>
    </citation>
    <scope>NUCLEOTIDE SEQUENCE [LARGE SCALE GENOMIC DNA]</scope>
    <source>
        <strain evidence="11 12">ATCC 35905</strain>
    </source>
</reference>
<organism evidence="11 12">
    <name type="scientific">Acidiphilium rubrum</name>
    <dbReference type="NCBI Taxonomy" id="526"/>
    <lineage>
        <taxon>Bacteria</taxon>
        <taxon>Pseudomonadati</taxon>
        <taxon>Pseudomonadota</taxon>
        <taxon>Alphaproteobacteria</taxon>
        <taxon>Acetobacterales</taxon>
        <taxon>Acidocellaceae</taxon>
        <taxon>Acidiphilium</taxon>
    </lineage>
</organism>
<comment type="function">
    <text evidence="8">Involved in the cellular defense against the biological effects of O6-methylguanine (O6-MeG) and O4-methylthymine (O4-MeT) in DNA. Repairs the methylated nucleobase in DNA by stoichiometrically transferring the methyl group to a cysteine residue in the enzyme. This is a suicide reaction: the enzyme is irreversibly inactivated.</text>
</comment>
<evidence type="ECO:0000256" key="2">
    <source>
        <dbReference type="ARBA" id="ARBA00022490"/>
    </source>
</evidence>
<dbReference type="GO" id="GO:0005737">
    <property type="term" value="C:cytoplasm"/>
    <property type="evidence" value="ECO:0007669"/>
    <property type="project" value="UniProtKB-SubCell"/>
</dbReference>
<comment type="subcellular location">
    <subcellularLocation>
        <location evidence="8">Cytoplasm</location>
    </subcellularLocation>
</comment>
<evidence type="ECO:0000256" key="6">
    <source>
        <dbReference type="ARBA" id="ARBA00023204"/>
    </source>
</evidence>
<dbReference type="PANTHER" id="PTHR10815:SF5">
    <property type="entry name" value="METHYLATED-DNA--PROTEIN-CYSTEINE METHYLTRANSFERASE"/>
    <property type="match status" value="1"/>
</dbReference>
<dbReference type="GO" id="GO:0003908">
    <property type="term" value="F:methylated-DNA-[protein]-cysteine S-methyltransferase activity"/>
    <property type="evidence" value="ECO:0007669"/>
    <property type="project" value="UniProtKB-UniRule"/>
</dbReference>
<dbReference type="FunFam" id="1.10.10.10:FF:000337">
    <property type="entry name" value="Methylated-DNA--protein-cysteine methyltransferase"/>
    <property type="match status" value="1"/>
</dbReference>
<comment type="caution">
    <text evidence="11">The sequence shown here is derived from an EMBL/GenBank/DDBJ whole genome shotgun (WGS) entry which is preliminary data.</text>
</comment>
<dbReference type="Gene3D" id="1.10.10.10">
    <property type="entry name" value="Winged helix-like DNA-binding domain superfamily/Winged helix DNA-binding domain"/>
    <property type="match status" value="1"/>
</dbReference>
<proteinExistence type="inferred from homology"/>
<sequence length="177" mass="18812">MKLRLERIPSPLGGVILVSDGDMLHALDFDDYEARMLQLLTRYHGACQLVPSRLISPIATALQAYFDGDMSALASIALSPAGTPFQRAVWTALRDIPSGTTTSYGAIARRIGRPGASRAVGLANGANPIAIVVPCHRVIGANAALTGYGGGLSRKAWLIEHEARHTICCGKPPDRLI</sequence>
<dbReference type="GO" id="GO:0032259">
    <property type="term" value="P:methylation"/>
    <property type="evidence" value="ECO:0007669"/>
    <property type="project" value="UniProtKB-KW"/>
</dbReference>
<dbReference type="Pfam" id="PF01035">
    <property type="entry name" value="DNA_binding_1"/>
    <property type="match status" value="1"/>
</dbReference>
<comment type="catalytic activity">
    <reaction evidence="1 8">
        <text>a 4-O-methyl-thymidine in DNA + L-cysteinyl-[protein] = a thymidine in DNA + S-methyl-L-cysteinyl-[protein]</text>
        <dbReference type="Rhea" id="RHEA:53428"/>
        <dbReference type="Rhea" id="RHEA-COMP:10131"/>
        <dbReference type="Rhea" id="RHEA-COMP:10132"/>
        <dbReference type="Rhea" id="RHEA-COMP:13555"/>
        <dbReference type="Rhea" id="RHEA-COMP:13556"/>
        <dbReference type="ChEBI" id="CHEBI:29950"/>
        <dbReference type="ChEBI" id="CHEBI:82612"/>
        <dbReference type="ChEBI" id="CHEBI:137386"/>
        <dbReference type="ChEBI" id="CHEBI:137387"/>
        <dbReference type="EC" id="2.1.1.63"/>
    </reaction>
</comment>
<feature type="domain" description="Methylguanine DNA methyltransferase ribonuclease-like" evidence="10">
    <location>
        <begin position="8"/>
        <end position="78"/>
    </location>
</feature>
<evidence type="ECO:0000256" key="7">
    <source>
        <dbReference type="ARBA" id="ARBA00049348"/>
    </source>
</evidence>
<gene>
    <name evidence="11" type="ORF">SAMN05421828_10990</name>
</gene>
<keyword evidence="6 8" id="KW-0234">DNA repair</keyword>
<dbReference type="EMBL" id="FTNE01000009">
    <property type="protein sequence ID" value="SIQ78629.1"/>
    <property type="molecule type" value="Genomic_DNA"/>
</dbReference>
<feature type="active site" description="Nucleophile; methyl group acceptor" evidence="8">
    <location>
        <position position="135"/>
    </location>
</feature>
<protein>
    <recommendedName>
        <fullName evidence="8">Methylated-DNA--protein-cysteine methyltransferase</fullName>
        <ecNumber evidence="8">2.1.1.63</ecNumber>
    </recommendedName>
    <alternativeName>
        <fullName evidence="8">6-O-methylguanine-DNA methyltransferase</fullName>
        <shortName evidence="8">MGMT</shortName>
    </alternativeName>
    <alternativeName>
        <fullName evidence="8">O-6-methylguanine-DNA-alkyltransferase</fullName>
    </alternativeName>
</protein>
<keyword evidence="5 8" id="KW-0227">DNA damage</keyword>
<comment type="catalytic activity">
    <reaction evidence="7 8">
        <text>a 6-O-methyl-2'-deoxyguanosine in DNA + L-cysteinyl-[protein] = S-methyl-L-cysteinyl-[protein] + a 2'-deoxyguanosine in DNA</text>
        <dbReference type="Rhea" id="RHEA:24000"/>
        <dbReference type="Rhea" id="RHEA-COMP:10131"/>
        <dbReference type="Rhea" id="RHEA-COMP:10132"/>
        <dbReference type="Rhea" id="RHEA-COMP:11367"/>
        <dbReference type="Rhea" id="RHEA-COMP:11368"/>
        <dbReference type="ChEBI" id="CHEBI:29950"/>
        <dbReference type="ChEBI" id="CHEBI:82612"/>
        <dbReference type="ChEBI" id="CHEBI:85445"/>
        <dbReference type="ChEBI" id="CHEBI:85448"/>
        <dbReference type="EC" id="2.1.1.63"/>
    </reaction>
</comment>
<comment type="similarity">
    <text evidence="8">Belongs to the MGMT family.</text>
</comment>
<evidence type="ECO:0000256" key="3">
    <source>
        <dbReference type="ARBA" id="ARBA00022603"/>
    </source>
</evidence>
<evidence type="ECO:0000256" key="5">
    <source>
        <dbReference type="ARBA" id="ARBA00022763"/>
    </source>
</evidence>
<dbReference type="CDD" id="cd06445">
    <property type="entry name" value="ATase"/>
    <property type="match status" value="1"/>
</dbReference>
<dbReference type="Gene3D" id="3.30.160.70">
    <property type="entry name" value="Methylated DNA-protein cysteine methyltransferase domain"/>
    <property type="match status" value="1"/>
</dbReference>
<dbReference type="Proteomes" id="UP000186308">
    <property type="component" value="Unassembled WGS sequence"/>
</dbReference>
<dbReference type="HAMAP" id="MF_00772">
    <property type="entry name" value="OGT"/>
    <property type="match status" value="1"/>
</dbReference>
<dbReference type="InterPro" id="IPR001497">
    <property type="entry name" value="MethylDNA_cys_MeTrfase_AS"/>
</dbReference>
<dbReference type="InterPro" id="IPR023546">
    <property type="entry name" value="MGMT"/>
</dbReference>
<evidence type="ECO:0000256" key="8">
    <source>
        <dbReference type="HAMAP-Rule" id="MF_00772"/>
    </source>
</evidence>
<dbReference type="Pfam" id="PF02870">
    <property type="entry name" value="Methyltransf_1N"/>
    <property type="match status" value="1"/>
</dbReference>
<dbReference type="InterPro" id="IPR036631">
    <property type="entry name" value="MGMT_N_sf"/>
</dbReference>
<comment type="miscellaneous">
    <text evidence="8">This enzyme catalyzes only one turnover and therefore is not strictly catalytic. According to one definition, an enzyme is a biocatalyst that acts repeatedly and over many reaction cycles.</text>
</comment>
<dbReference type="AlphaFoldDB" id="A0A8G2CLQ1"/>
<evidence type="ECO:0000256" key="1">
    <source>
        <dbReference type="ARBA" id="ARBA00001286"/>
    </source>
</evidence>
<keyword evidence="2 8" id="KW-0963">Cytoplasm</keyword>
<evidence type="ECO:0000259" key="10">
    <source>
        <dbReference type="Pfam" id="PF02870"/>
    </source>
</evidence>
<dbReference type="GO" id="GO:0006307">
    <property type="term" value="P:DNA alkylation repair"/>
    <property type="evidence" value="ECO:0007669"/>
    <property type="project" value="UniProtKB-UniRule"/>
</dbReference>
<evidence type="ECO:0000313" key="12">
    <source>
        <dbReference type="Proteomes" id="UP000186308"/>
    </source>
</evidence>
<dbReference type="SUPFAM" id="SSF53155">
    <property type="entry name" value="Methylated DNA-protein cysteine methyltransferase domain"/>
    <property type="match status" value="1"/>
</dbReference>
<feature type="domain" description="Methylated-DNA-[protein]-cysteine S-methyltransferase DNA binding" evidence="9">
    <location>
        <begin position="84"/>
        <end position="163"/>
    </location>
</feature>
<dbReference type="InterPro" id="IPR036217">
    <property type="entry name" value="MethylDNA_cys_MeTrfase_DNAb"/>
</dbReference>
<dbReference type="SUPFAM" id="SSF46767">
    <property type="entry name" value="Methylated DNA-protein cysteine methyltransferase, C-terminal domain"/>
    <property type="match status" value="1"/>
</dbReference>
<dbReference type="EC" id="2.1.1.63" evidence="8"/>
<name>A0A8G2CLQ1_ACIRU</name>
<accession>A0A8G2CLQ1</accession>
<dbReference type="InterPro" id="IPR014048">
    <property type="entry name" value="MethylDNA_cys_MeTrfase_DNA-bd"/>
</dbReference>
<dbReference type="RefSeq" id="WP_029311107.1">
    <property type="nucleotide sequence ID" value="NZ_FTNE01000009.1"/>
</dbReference>
<dbReference type="InterPro" id="IPR036388">
    <property type="entry name" value="WH-like_DNA-bd_sf"/>
</dbReference>
<evidence type="ECO:0000259" key="9">
    <source>
        <dbReference type="Pfam" id="PF01035"/>
    </source>
</evidence>
<dbReference type="InterPro" id="IPR008332">
    <property type="entry name" value="MethylG_MeTrfase_N"/>
</dbReference>
<dbReference type="PANTHER" id="PTHR10815">
    <property type="entry name" value="METHYLATED-DNA--PROTEIN-CYSTEINE METHYLTRANSFERASE"/>
    <property type="match status" value="1"/>
</dbReference>